<sequence>MVDDSHFQGNIAEALYFFQNNGKNRHLWHHPDFSDTLKKLDNIKASLHVLKKHLPKKYHDYVRFSQPKTVWNLHVEKTLIGNQLNLLLDELSLRIAKDIGYAPRLKVIVTPANWKNSGFPLFYTPYSAIKTPDKETAQRILQAFINGHDDIE</sequence>
<dbReference type="InParanoid" id="A0A6N7EYX8"/>
<name>A0A6N7EYX8_9GAMM</name>
<evidence type="ECO:0000313" key="2">
    <source>
        <dbReference type="Proteomes" id="UP000471298"/>
    </source>
</evidence>
<dbReference type="AlphaFoldDB" id="A0A6N7EYX8"/>
<evidence type="ECO:0000313" key="1">
    <source>
        <dbReference type="EMBL" id="MPV86367.1"/>
    </source>
</evidence>
<protein>
    <submittedName>
        <fullName evidence="1">Uncharacterized protein</fullName>
    </submittedName>
</protein>
<organism evidence="1 2">
    <name type="scientific">Ostreibacterium oceani</name>
    <dbReference type="NCBI Taxonomy" id="2654998"/>
    <lineage>
        <taxon>Bacteria</taxon>
        <taxon>Pseudomonadati</taxon>
        <taxon>Pseudomonadota</taxon>
        <taxon>Gammaproteobacteria</taxon>
        <taxon>Cardiobacteriales</taxon>
        <taxon>Ostreibacteriaceae</taxon>
        <taxon>Ostreibacterium</taxon>
    </lineage>
</organism>
<proteinExistence type="predicted"/>
<dbReference type="EMBL" id="WHNW01000006">
    <property type="protein sequence ID" value="MPV86367.1"/>
    <property type="molecule type" value="Genomic_DNA"/>
</dbReference>
<dbReference type="Proteomes" id="UP000471298">
    <property type="component" value="Unassembled WGS sequence"/>
</dbReference>
<keyword evidence="2" id="KW-1185">Reference proteome</keyword>
<gene>
    <name evidence="1" type="ORF">GCU85_06435</name>
</gene>
<accession>A0A6N7EYX8</accession>
<reference evidence="1 2" key="1">
    <citation type="submission" date="2019-10" db="EMBL/GenBank/DDBJ databases">
        <title>Cardiobacteriales fam. a chemoheterotrophic member of the order Cardiobacteriales, and proposal of Cardiobacteriales fam. nov.</title>
        <authorList>
            <person name="Wang C."/>
        </authorList>
    </citation>
    <scope>NUCLEOTIDE SEQUENCE [LARGE SCALE GENOMIC DNA]</scope>
    <source>
        <strain evidence="1 2">ML27</strain>
    </source>
</reference>
<dbReference type="RefSeq" id="WP_152810366.1">
    <property type="nucleotide sequence ID" value="NZ_WHNW01000006.1"/>
</dbReference>
<comment type="caution">
    <text evidence="1">The sequence shown here is derived from an EMBL/GenBank/DDBJ whole genome shotgun (WGS) entry which is preliminary data.</text>
</comment>